<dbReference type="eggNOG" id="COG1846">
    <property type="taxonomic scope" value="Bacteria"/>
</dbReference>
<dbReference type="PROSITE" id="PS50995">
    <property type="entry name" value="HTH_MARR_2"/>
    <property type="match status" value="1"/>
</dbReference>
<dbReference type="HOGENOM" id="CLU_083287_17_0_6"/>
<dbReference type="GO" id="GO:0003677">
    <property type="term" value="F:DNA binding"/>
    <property type="evidence" value="ECO:0007669"/>
    <property type="project" value="UniProtKB-KW"/>
</dbReference>
<dbReference type="InterPro" id="IPR036388">
    <property type="entry name" value="WH-like_DNA-bd_sf"/>
</dbReference>
<sequence length="172" mass="19165" precursor="true">MENNHNEGMSGFLAIEQKLAVSTRRHRGFPRDQAMLVRMVKLLHKLFSDHANLLLRTHDLTHPEYNVLMMLDGSEGGLSPSQLGEATSEKSSNTTRLIDQLLAKGLLTRSPSDEDRRMLVVQLTDEGEALIRQVVPAVTLQLQGFFAGITDAQRGQLEHLLKKVLRGVESQG</sequence>
<dbReference type="SMART" id="SM00347">
    <property type="entry name" value="HTH_MARR"/>
    <property type="match status" value="1"/>
</dbReference>
<evidence type="ECO:0000256" key="2">
    <source>
        <dbReference type="ARBA" id="ARBA00023125"/>
    </source>
</evidence>
<dbReference type="PANTHER" id="PTHR42756:SF1">
    <property type="entry name" value="TRANSCRIPTIONAL REPRESSOR OF EMRAB OPERON"/>
    <property type="match status" value="1"/>
</dbReference>
<dbReference type="InterPro" id="IPR036390">
    <property type="entry name" value="WH_DNA-bd_sf"/>
</dbReference>
<evidence type="ECO:0000313" key="6">
    <source>
        <dbReference type="Proteomes" id="UP000011859"/>
    </source>
</evidence>
<keyword evidence="3" id="KW-0804">Transcription</keyword>
<dbReference type="GO" id="GO:0003700">
    <property type="term" value="F:DNA-binding transcription factor activity"/>
    <property type="evidence" value="ECO:0007669"/>
    <property type="project" value="InterPro"/>
</dbReference>
<accession>M4NHL7</accession>
<dbReference type="SUPFAM" id="SSF46785">
    <property type="entry name" value="Winged helix' DNA-binding domain"/>
    <property type="match status" value="1"/>
</dbReference>
<dbReference type="AlphaFoldDB" id="I4WWX2"/>
<dbReference type="PATRIC" id="fig|666685.9.peg.1151"/>
<dbReference type="Gene3D" id="1.10.10.10">
    <property type="entry name" value="Winged helix-like DNA-binding domain superfamily/Winged helix DNA-binding domain"/>
    <property type="match status" value="1"/>
</dbReference>
<dbReference type="InterPro" id="IPR000835">
    <property type="entry name" value="HTH_MarR-typ"/>
</dbReference>
<dbReference type="OrthoDB" id="8907575at2"/>
<dbReference type="EMBL" id="CP003470">
    <property type="protein sequence ID" value="AGG89577.1"/>
    <property type="molecule type" value="Genomic_DNA"/>
</dbReference>
<keyword evidence="6" id="KW-1185">Reference proteome</keyword>
<protein>
    <submittedName>
        <fullName evidence="5">Transcriptional regulator</fullName>
    </submittedName>
</protein>
<reference evidence="5 6" key="1">
    <citation type="submission" date="2012-04" db="EMBL/GenBank/DDBJ databases">
        <title>Complete genome of Rhodanobacter sp. 2APBS1.</title>
        <authorList>
            <consortium name="US DOE Joint Genome Institute"/>
            <person name="Huntemann M."/>
            <person name="Wei C.-L."/>
            <person name="Han J."/>
            <person name="Detter J.C."/>
            <person name="Han C."/>
            <person name="Tapia R."/>
            <person name="Munk A.C.C."/>
            <person name="Chen A."/>
            <person name="Krypides N."/>
            <person name="Mavromatis K."/>
            <person name="Markowitz V."/>
            <person name="Szeto E."/>
            <person name="Ivanova N."/>
            <person name="Mikhailova N."/>
            <person name="Ovchinnikova G."/>
            <person name="Pagani I."/>
            <person name="Pati A."/>
            <person name="Goodwin L."/>
            <person name="Peters L."/>
            <person name="Pitluck S."/>
            <person name="Woyke T."/>
            <person name="Prakash O."/>
            <person name="Elkins J."/>
            <person name="Brown S."/>
            <person name="Palumbo A."/>
            <person name="Hemme C."/>
            <person name="Zhou J."/>
            <person name="Watson D."/>
            <person name="Jardine P."/>
            <person name="Kostka J."/>
            <person name="Green S."/>
        </authorList>
    </citation>
    <scope>NUCLEOTIDE SEQUENCE [LARGE SCALE GENOMIC DNA]</scope>
    <source>
        <strain evidence="5 6">2APBS1</strain>
    </source>
</reference>
<dbReference type="PRINTS" id="PR00598">
    <property type="entry name" value="HTHMARR"/>
</dbReference>
<evidence type="ECO:0000259" key="4">
    <source>
        <dbReference type="PROSITE" id="PS50995"/>
    </source>
</evidence>
<dbReference type="PANTHER" id="PTHR42756">
    <property type="entry name" value="TRANSCRIPTIONAL REGULATOR, MARR"/>
    <property type="match status" value="1"/>
</dbReference>
<dbReference type="STRING" id="666685.R2APBS1_2488"/>
<feature type="domain" description="HTH marR-type" evidence="4">
    <location>
        <begin position="33"/>
        <end position="166"/>
    </location>
</feature>
<organism evidence="5 6">
    <name type="scientific">Rhodanobacter denitrificans</name>
    <dbReference type="NCBI Taxonomy" id="666685"/>
    <lineage>
        <taxon>Bacteria</taxon>
        <taxon>Pseudomonadati</taxon>
        <taxon>Pseudomonadota</taxon>
        <taxon>Gammaproteobacteria</taxon>
        <taxon>Lysobacterales</taxon>
        <taxon>Rhodanobacteraceae</taxon>
        <taxon>Rhodanobacter</taxon>
    </lineage>
</organism>
<dbReference type="RefSeq" id="WP_007509277.1">
    <property type="nucleotide sequence ID" value="NZ_AJXV01000014.1"/>
</dbReference>
<keyword evidence="1" id="KW-0805">Transcription regulation</keyword>
<name>I4WWX2_9GAMM</name>
<dbReference type="Proteomes" id="UP000011859">
    <property type="component" value="Chromosome"/>
</dbReference>
<evidence type="ECO:0000256" key="1">
    <source>
        <dbReference type="ARBA" id="ARBA00023015"/>
    </source>
</evidence>
<evidence type="ECO:0000313" key="5">
    <source>
        <dbReference type="EMBL" id="AGG89577.1"/>
    </source>
</evidence>
<accession>I4WWX2</accession>
<evidence type="ECO:0000256" key="3">
    <source>
        <dbReference type="ARBA" id="ARBA00023163"/>
    </source>
</evidence>
<dbReference type="KEGG" id="rhd:R2APBS1_2488"/>
<keyword evidence="2" id="KW-0238">DNA-binding</keyword>
<proteinExistence type="predicted"/>
<dbReference type="Pfam" id="PF12802">
    <property type="entry name" value="MarR_2"/>
    <property type="match status" value="1"/>
</dbReference>
<gene>
    <name evidence="5" type="ORF">R2APBS1_2488</name>
</gene>